<dbReference type="AlphaFoldDB" id="A0A6L8UXP6"/>
<evidence type="ECO:0000256" key="1">
    <source>
        <dbReference type="SAM" id="MobiDB-lite"/>
    </source>
</evidence>
<protein>
    <submittedName>
        <fullName evidence="2">Uncharacterized protein</fullName>
    </submittedName>
</protein>
<evidence type="ECO:0000313" key="2">
    <source>
        <dbReference type="EMBL" id="MZQ83013.1"/>
    </source>
</evidence>
<gene>
    <name evidence="2" type="ORF">GQF01_12945</name>
</gene>
<feature type="compositionally biased region" description="Basic and acidic residues" evidence="1">
    <location>
        <begin position="7"/>
        <end position="17"/>
    </location>
</feature>
<name>A0A6L8UXP6_9BACL</name>
<dbReference type="Proteomes" id="UP000481087">
    <property type="component" value="Unassembled WGS sequence"/>
</dbReference>
<proteinExistence type="predicted"/>
<accession>A0A6L8UXP6</accession>
<keyword evidence="3" id="KW-1185">Reference proteome</keyword>
<dbReference type="RefSeq" id="WP_161407195.1">
    <property type="nucleotide sequence ID" value="NZ_WTUZ01000016.1"/>
</dbReference>
<dbReference type="EMBL" id="WTUZ01000016">
    <property type="protein sequence ID" value="MZQ83013.1"/>
    <property type="molecule type" value="Genomic_DNA"/>
</dbReference>
<comment type="caution">
    <text evidence="2">The sequence shown here is derived from an EMBL/GenBank/DDBJ whole genome shotgun (WGS) entry which is preliminary data.</text>
</comment>
<sequence length="295" mass="32686">MHSRNRRPQDHTSRGHAEASPAIEHLSSHTQLMPSAQHLQRTVGNRAVSRLLQKSPSPAALQSLSAAPNGAVIQRLFLTEANRHINDDQDTYKAEYNLAKTAGRQTDLAAIMQAQSATAMKPDAIMLAAPLKRLEQVSLPSPAHWEHEVGNKFRSIAKHVYGWSFGDMSMQQRDVDLINDFVTKYEAGTDVTGHAVTFKLNLPKVEYTVNDRTYSTHADHNQLYPISGTDITNGIGPVILGNAMKDLGILTDERRIKLYQIYCELGGIDCNHSGIGSLSNKQKTEYLEAFQKLMG</sequence>
<organism evidence="2 3">
    <name type="scientific">Paenibacillus silvestris</name>
    <dbReference type="NCBI Taxonomy" id="2606219"/>
    <lineage>
        <taxon>Bacteria</taxon>
        <taxon>Bacillati</taxon>
        <taxon>Bacillota</taxon>
        <taxon>Bacilli</taxon>
        <taxon>Bacillales</taxon>
        <taxon>Paenibacillaceae</taxon>
        <taxon>Paenibacillus</taxon>
    </lineage>
</organism>
<evidence type="ECO:0000313" key="3">
    <source>
        <dbReference type="Proteomes" id="UP000481087"/>
    </source>
</evidence>
<feature type="region of interest" description="Disordered" evidence="1">
    <location>
        <begin position="1"/>
        <end position="21"/>
    </location>
</feature>
<reference evidence="2 3" key="1">
    <citation type="submission" date="2019-12" db="EMBL/GenBank/DDBJ databases">
        <title>Paenibacillus sp. nov. sp. isolated from soil.</title>
        <authorList>
            <person name="Kim J."/>
            <person name="Jeong S.E."/>
            <person name="Jung H.S."/>
            <person name="Jeon C.O."/>
        </authorList>
    </citation>
    <scope>NUCLEOTIDE SEQUENCE [LARGE SCALE GENOMIC DNA]</scope>
    <source>
        <strain evidence="2 3">5J-6</strain>
    </source>
</reference>